<dbReference type="Gene3D" id="2.60.120.560">
    <property type="entry name" value="Exo-inulinase, domain 1"/>
    <property type="match status" value="1"/>
</dbReference>
<dbReference type="Gene3D" id="2.115.10.20">
    <property type="entry name" value="Glycosyl hydrolase domain, family 43"/>
    <property type="match status" value="1"/>
</dbReference>
<keyword evidence="2 4" id="KW-0378">Hydrolase</keyword>
<dbReference type="InterPro" id="IPR013189">
    <property type="entry name" value="Glyco_hydro_32_C"/>
</dbReference>
<keyword evidence="8" id="KW-1185">Reference proteome</keyword>
<reference evidence="7 8" key="1">
    <citation type="submission" date="2020-04" db="EMBL/GenBank/DDBJ databases">
        <title>Gordonia sp. nov. TBRC 11910.</title>
        <authorList>
            <person name="Suriyachadkun C."/>
        </authorList>
    </citation>
    <scope>NUCLEOTIDE SEQUENCE [LARGE SCALE GENOMIC DNA]</scope>
    <source>
        <strain evidence="7 8">TBRC 11910</strain>
    </source>
</reference>
<dbReference type="InterPro" id="IPR023296">
    <property type="entry name" value="Glyco_hydro_beta-prop_sf"/>
</dbReference>
<evidence type="ECO:0000256" key="4">
    <source>
        <dbReference type="RuleBase" id="RU362110"/>
    </source>
</evidence>
<evidence type="ECO:0000256" key="2">
    <source>
        <dbReference type="ARBA" id="ARBA00022801"/>
    </source>
</evidence>
<dbReference type="SUPFAM" id="SSF49899">
    <property type="entry name" value="Concanavalin A-like lectins/glucanases"/>
    <property type="match status" value="1"/>
</dbReference>
<name>A0A848KNW6_9ACTN</name>
<dbReference type="GO" id="GO:0004575">
    <property type="term" value="F:sucrose alpha-glucosidase activity"/>
    <property type="evidence" value="ECO:0007669"/>
    <property type="project" value="TreeGrafter"/>
</dbReference>
<accession>A0A848KNW6</accession>
<evidence type="ECO:0000256" key="3">
    <source>
        <dbReference type="ARBA" id="ARBA00023295"/>
    </source>
</evidence>
<dbReference type="CDD" id="cd18622">
    <property type="entry name" value="GH32_Inu-like"/>
    <property type="match status" value="1"/>
</dbReference>
<feature type="domain" description="Glycosyl hydrolase family 32 C-terminal" evidence="6">
    <location>
        <begin position="369"/>
        <end position="451"/>
    </location>
</feature>
<sequence>MNSLHYAPLRNWVNDPNGLLFHDGRYHLYFQYNPLGVEHANLSWGHASSVDLLEWEDHPVALEFDDDEEVFSGSVVVDDADTTGLGAPGKPALVAFYTSMSKTADLQTQSLAYSVDDGQSWTKFQDNPLIDRGSPHFRDPKVIRYHGVDESYWVMLAVEAVERRVVFYRSDDLLSWELLSEFGPAGAVGGDWECPDLFALRVENTGVLRWVLLVSLNPGGIAGGSGTQYFVGDFDGRTFTPVTPVAPITATDDVAMRSLRWLDYGRDCYAGVSFAGLSDDHRTLIAWMSNWDYAREMPVDADAPQRGAMTLPRRLSLIEIDGVERLRQIPVVPAVTAVSRVADEVIPPGGSVTVPIRAAGRIRLAVDVDDAAGFEVSFVGDDEQTVTLTYDTSSAELIVDRVGVAQGLPKGFADVHRMPVASTPVVSLTIWIDELAIEIYADDGTRVLTDLLGTLSATSVRIAGRGAPIRIETLDTSAAVAATCS</sequence>
<dbReference type="PANTHER" id="PTHR42800">
    <property type="entry name" value="EXOINULINASE INUD (AFU_ORTHOLOGUE AFUA_5G00480)"/>
    <property type="match status" value="1"/>
</dbReference>
<evidence type="ECO:0000313" key="7">
    <source>
        <dbReference type="EMBL" id="NMO00376.1"/>
    </source>
</evidence>
<feature type="domain" description="Glycosyl hydrolase family 32 N-terminal" evidence="5">
    <location>
        <begin position="5"/>
        <end position="328"/>
    </location>
</feature>
<comment type="similarity">
    <text evidence="1 4">Belongs to the glycosyl hydrolase 32 family.</text>
</comment>
<comment type="caution">
    <text evidence="7">The sequence shown here is derived from an EMBL/GenBank/DDBJ whole genome shotgun (WGS) entry which is preliminary data.</text>
</comment>
<evidence type="ECO:0000256" key="1">
    <source>
        <dbReference type="ARBA" id="ARBA00009902"/>
    </source>
</evidence>
<dbReference type="RefSeq" id="WP_170192879.1">
    <property type="nucleotide sequence ID" value="NZ_JABBNB010000003.1"/>
</dbReference>
<organism evidence="7 8">
    <name type="scientific">Gordonia asplenii</name>
    <dbReference type="NCBI Taxonomy" id="2725283"/>
    <lineage>
        <taxon>Bacteria</taxon>
        <taxon>Bacillati</taxon>
        <taxon>Actinomycetota</taxon>
        <taxon>Actinomycetes</taxon>
        <taxon>Mycobacteriales</taxon>
        <taxon>Gordoniaceae</taxon>
        <taxon>Gordonia</taxon>
    </lineage>
</organism>
<dbReference type="PANTHER" id="PTHR42800:SF1">
    <property type="entry name" value="EXOINULINASE INUD (AFU_ORTHOLOGUE AFUA_5G00480)"/>
    <property type="match status" value="1"/>
</dbReference>
<evidence type="ECO:0000259" key="6">
    <source>
        <dbReference type="Pfam" id="PF08244"/>
    </source>
</evidence>
<dbReference type="AlphaFoldDB" id="A0A848KNW6"/>
<dbReference type="SUPFAM" id="SSF75005">
    <property type="entry name" value="Arabinanase/levansucrase/invertase"/>
    <property type="match status" value="1"/>
</dbReference>
<dbReference type="Proteomes" id="UP000550729">
    <property type="component" value="Unassembled WGS sequence"/>
</dbReference>
<dbReference type="InterPro" id="IPR013320">
    <property type="entry name" value="ConA-like_dom_sf"/>
</dbReference>
<dbReference type="SMART" id="SM00640">
    <property type="entry name" value="Glyco_32"/>
    <property type="match status" value="1"/>
</dbReference>
<dbReference type="InterPro" id="IPR018053">
    <property type="entry name" value="Glyco_hydro_32_AS"/>
</dbReference>
<evidence type="ECO:0000313" key="8">
    <source>
        <dbReference type="Proteomes" id="UP000550729"/>
    </source>
</evidence>
<dbReference type="InterPro" id="IPR001362">
    <property type="entry name" value="Glyco_hydro_32"/>
</dbReference>
<dbReference type="EMBL" id="JABBNB010000003">
    <property type="protein sequence ID" value="NMO00376.1"/>
    <property type="molecule type" value="Genomic_DNA"/>
</dbReference>
<keyword evidence="3 4" id="KW-0326">Glycosidase</keyword>
<dbReference type="InterPro" id="IPR013148">
    <property type="entry name" value="Glyco_hydro_32_N"/>
</dbReference>
<dbReference type="GO" id="GO:0005737">
    <property type="term" value="C:cytoplasm"/>
    <property type="evidence" value="ECO:0007669"/>
    <property type="project" value="TreeGrafter"/>
</dbReference>
<evidence type="ECO:0000259" key="5">
    <source>
        <dbReference type="Pfam" id="PF00251"/>
    </source>
</evidence>
<dbReference type="PROSITE" id="PS00609">
    <property type="entry name" value="GLYCOSYL_HYDROL_F32"/>
    <property type="match status" value="1"/>
</dbReference>
<dbReference type="Pfam" id="PF00251">
    <property type="entry name" value="Glyco_hydro_32N"/>
    <property type="match status" value="1"/>
</dbReference>
<gene>
    <name evidence="7" type="ORF">HH308_04005</name>
</gene>
<proteinExistence type="inferred from homology"/>
<protein>
    <submittedName>
        <fullName evidence="7">Glycoside hydrolase family 32 protein</fullName>
    </submittedName>
</protein>
<dbReference type="Pfam" id="PF08244">
    <property type="entry name" value="Glyco_hydro_32C"/>
    <property type="match status" value="1"/>
</dbReference>
<dbReference type="GO" id="GO:0005987">
    <property type="term" value="P:sucrose catabolic process"/>
    <property type="evidence" value="ECO:0007669"/>
    <property type="project" value="TreeGrafter"/>
</dbReference>